<evidence type="ECO:0000256" key="1">
    <source>
        <dbReference type="ARBA" id="ARBA00022729"/>
    </source>
</evidence>
<feature type="domain" description="Galactose oxidase-like Early set" evidence="4">
    <location>
        <begin position="442"/>
        <end position="550"/>
    </location>
</feature>
<keyword evidence="6" id="KW-1185">Reference proteome</keyword>
<feature type="chain" id="PRO_5012174090" description="Galactose oxidase-like Early set domain-containing protein" evidence="2">
    <location>
        <begin position="24"/>
        <end position="553"/>
    </location>
</feature>
<dbReference type="InterPro" id="IPR037293">
    <property type="entry name" value="Gal_Oxidase_central_sf"/>
</dbReference>
<dbReference type="InterPro" id="IPR015202">
    <property type="entry name" value="GO-like_E_set"/>
</dbReference>
<keyword evidence="1 2" id="KW-0732">Signal</keyword>
<evidence type="ECO:0000313" key="5">
    <source>
        <dbReference type="EMBL" id="ONI07608.1"/>
    </source>
</evidence>
<evidence type="ECO:0008006" key="7">
    <source>
        <dbReference type="Google" id="ProtNLM"/>
    </source>
</evidence>
<dbReference type="STRING" id="3760.A0A251P7P8"/>
<protein>
    <recommendedName>
        <fullName evidence="7">Galactose oxidase-like Early set domain-containing protein</fullName>
    </recommendedName>
</protein>
<dbReference type="OrthoDB" id="2019572at2759"/>
<reference evidence="5 6" key="1">
    <citation type="journal article" date="2013" name="Nat. Genet.">
        <title>The high-quality draft genome of peach (Prunus persica) identifies unique patterns of genetic diversity, domestication and genome evolution.</title>
        <authorList>
            <consortium name="International Peach Genome Initiative"/>
            <person name="Verde I."/>
            <person name="Abbott A.G."/>
            <person name="Scalabrin S."/>
            <person name="Jung S."/>
            <person name="Shu S."/>
            <person name="Marroni F."/>
            <person name="Zhebentyayeva T."/>
            <person name="Dettori M.T."/>
            <person name="Grimwood J."/>
            <person name="Cattonaro F."/>
            <person name="Zuccolo A."/>
            <person name="Rossini L."/>
            <person name="Jenkins J."/>
            <person name="Vendramin E."/>
            <person name="Meisel L.A."/>
            <person name="Decroocq V."/>
            <person name="Sosinski B."/>
            <person name="Prochnik S."/>
            <person name="Mitros T."/>
            <person name="Policriti A."/>
            <person name="Cipriani G."/>
            <person name="Dondini L."/>
            <person name="Ficklin S."/>
            <person name="Goodstein D.M."/>
            <person name="Xuan P."/>
            <person name="Del Fabbro C."/>
            <person name="Aramini V."/>
            <person name="Copetti D."/>
            <person name="Gonzalez S."/>
            <person name="Horner D.S."/>
            <person name="Falchi R."/>
            <person name="Lucas S."/>
            <person name="Mica E."/>
            <person name="Maldonado J."/>
            <person name="Lazzari B."/>
            <person name="Bielenberg D."/>
            <person name="Pirona R."/>
            <person name="Miculan M."/>
            <person name="Barakat A."/>
            <person name="Testolin R."/>
            <person name="Stella A."/>
            <person name="Tartarini S."/>
            <person name="Tonutti P."/>
            <person name="Arus P."/>
            <person name="Orellana A."/>
            <person name="Wells C."/>
            <person name="Main D."/>
            <person name="Vizzotto G."/>
            <person name="Silva H."/>
            <person name="Salamini F."/>
            <person name="Schmutz J."/>
            <person name="Morgante M."/>
            <person name="Rokhsar D.S."/>
        </authorList>
    </citation>
    <scope>NUCLEOTIDE SEQUENCE [LARGE SCALE GENOMIC DNA]</scope>
    <source>
        <strain evidence="6">cv. Nemared</strain>
    </source>
</reference>
<dbReference type="PANTHER" id="PTHR32208:SF58">
    <property type="entry name" value="GALACTOSE OXIDASE-LIKE EARLY SET DOMAIN-CONTAINING PROTEIN"/>
    <property type="match status" value="1"/>
</dbReference>
<dbReference type="SUPFAM" id="SSF50965">
    <property type="entry name" value="Galactose oxidase, central domain"/>
    <property type="match status" value="1"/>
</dbReference>
<accession>A0A251P7P8</accession>
<dbReference type="InterPro" id="IPR014756">
    <property type="entry name" value="Ig_E-set"/>
</dbReference>
<dbReference type="Pfam" id="PF09118">
    <property type="entry name" value="GO-like_E_set"/>
    <property type="match status" value="1"/>
</dbReference>
<feature type="signal peptide" evidence="2">
    <location>
        <begin position="1"/>
        <end position="23"/>
    </location>
</feature>
<dbReference type="Pfam" id="PF07250">
    <property type="entry name" value="Glyoxal_oxid_N"/>
    <property type="match status" value="1"/>
</dbReference>
<dbReference type="EMBL" id="CM007655">
    <property type="protein sequence ID" value="ONI07608.1"/>
    <property type="molecule type" value="Genomic_DNA"/>
</dbReference>
<dbReference type="InterPro" id="IPR009880">
    <property type="entry name" value="Glyoxal_oxidase_N"/>
</dbReference>
<evidence type="ECO:0000259" key="4">
    <source>
        <dbReference type="Pfam" id="PF09118"/>
    </source>
</evidence>
<dbReference type="Gramene" id="ONI07608">
    <property type="protein sequence ID" value="ONI07608"/>
    <property type="gene ID" value="PRUPE_5G130200"/>
</dbReference>
<dbReference type="AlphaFoldDB" id="A0A251P7P8"/>
<name>A0A251P7P8_PRUPE</name>
<sequence>MEAKTSVFLALAICSLFINLAQCSQLIYQSKWKLLKRSIGVSAMHMALLPNDKVIIFDRTDAGPSNLSLPQENCARVHHQSAHEATDCYAHSVEFNPANRDFRPLTISTDTWCSSGALSQDGVLIQSGGYDDGYKVVRYFKPCLDCDWIEEQNGLIVPRWYASNQVLPDGRIIVVGGRFQFNYEFIPKTSTNDKKLYQLPFLEETMHLPKVPNNLYPFLHLSTDGNLFIFANDRAILFDYVHNKVVTKFPVMPGGVSRNYPSTGSSALLPISLVGNNSSPSVEVLVCGGTFPDSNVKANAGIYMPASKSCGRLIITEKNPNWEMEEMPINRVMGDMILLPTGDVLIINGAASGTAGWAVAREPVLNPVLYKPNHEKTGRFELMNPTTIPRLYHSTAHLLSDGRVLVGGSNPNVNYNFTTLYPTELSLEAFYPPYLSTSSKSRPSINSIKPGVDLTYLQKFYLGFKTNYVPDKIYVTMVAPSFTTHSFAMNQRVLVLDFSQVGKNGNLSGSKGYINLEGFAPARPELAPPGYYLLFVVCDGIPSRGMWVRIKKL</sequence>
<dbReference type="SUPFAM" id="SSF81296">
    <property type="entry name" value="E set domains"/>
    <property type="match status" value="1"/>
</dbReference>
<feature type="domain" description="Glyoxal oxidase N-terminal" evidence="3">
    <location>
        <begin position="44"/>
        <end position="434"/>
    </location>
</feature>
<evidence type="ECO:0000313" key="6">
    <source>
        <dbReference type="Proteomes" id="UP000006882"/>
    </source>
</evidence>
<dbReference type="Gene3D" id="2.130.10.80">
    <property type="entry name" value="Galactose oxidase/kelch, beta-propeller"/>
    <property type="match status" value="1"/>
</dbReference>
<organism evidence="5 6">
    <name type="scientific">Prunus persica</name>
    <name type="common">Peach</name>
    <name type="synonym">Amygdalus persica</name>
    <dbReference type="NCBI Taxonomy" id="3760"/>
    <lineage>
        <taxon>Eukaryota</taxon>
        <taxon>Viridiplantae</taxon>
        <taxon>Streptophyta</taxon>
        <taxon>Embryophyta</taxon>
        <taxon>Tracheophyta</taxon>
        <taxon>Spermatophyta</taxon>
        <taxon>Magnoliopsida</taxon>
        <taxon>eudicotyledons</taxon>
        <taxon>Gunneridae</taxon>
        <taxon>Pentapetalae</taxon>
        <taxon>rosids</taxon>
        <taxon>fabids</taxon>
        <taxon>Rosales</taxon>
        <taxon>Rosaceae</taxon>
        <taxon>Amygdaloideae</taxon>
        <taxon>Amygdaleae</taxon>
        <taxon>Prunus</taxon>
    </lineage>
</organism>
<dbReference type="InterPro" id="IPR013783">
    <property type="entry name" value="Ig-like_fold"/>
</dbReference>
<dbReference type="eggNOG" id="ENOG502QPPN">
    <property type="taxonomic scope" value="Eukaryota"/>
</dbReference>
<evidence type="ECO:0000256" key="2">
    <source>
        <dbReference type="SAM" id="SignalP"/>
    </source>
</evidence>
<gene>
    <name evidence="5" type="ORF">PRUPE_5G130200</name>
</gene>
<dbReference type="PANTHER" id="PTHR32208">
    <property type="entry name" value="SECRETED PROTEIN-RELATED"/>
    <property type="match status" value="1"/>
</dbReference>
<proteinExistence type="predicted"/>
<dbReference type="SMR" id="A0A251P7P8"/>
<dbReference type="Proteomes" id="UP000006882">
    <property type="component" value="Chromosome G5"/>
</dbReference>
<dbReference type="InterPro" id="IPR011043">
    <property type="entry name" value="Gal_Oxase/kelch_b-propeller"/>
</dbReference>
<dbReference type="CDD" id="cd02851">
    <property type="entry name" value="E_set_GO_C"/>
    <property type="match status" value="1"/>
</dbReference>
<dbReference type="Gene3D" id="2.60.40.10">
    <property type="entry name" value="Immunoglobulins"/>
    <property type="match status" value="1"/>
</dbReference>
<evidence type="ECO:0000259" key="3">
    <source>
        <dbReference type="Pfam" id="PF07250"/>
    </source>
</evidence>